<keyword evidence="1" id="KW-0472">Membrane</keyword>
<keyword evidence="1" id="KW-0812">Transmembrane</keyword>
<organism evidence="2 3">
    <name type="scientific">Methylorubrum extorquens (strain ATCC 14718 / DSM 1338 / JCM 2805 / NCIMB 9133 / AM1)</name>
    <name type="common">Methylobacterium extorquens</name>
    <dbReference type="NCBI Taxonomy" id="272630"/>
    <lineage>
        <taxon>Bacteria</taxon>
        <taxon>Pseudomonadati</taxon>
        <taxon>Pseudomonadota</taxon>
        <taxon>Alphaproteobacteria</taxon>
        <taxon>Hyphomicrobiales</taxon>
        <taxon>Methylobacteriaceae</taxon>
        <taxon>Methylorubrum</taxon>
    </lineage>
</organism>
<feature type="transmembrane region" description="Helical" evidence="1">
    <location>
        <begin position="12"/>
        <end position="30"/>
    </location>
</feature>
<dbReference type="AlphaFoldDB" id="C5B652"/>
<accession>C5B652</accession>
<dbReference type="EMBL" id="CP001511">
    <property type="protein sequence ID" value="ACS43934.1"/>
    <property type="molecule type" value="Genomic_DNA"/>
</dbReference>
<keyword evidence="2" id="KW-0614">Plasmid</keyword>
<name>C5B652_METEA</name>
<dbReference type="HOGENOM" id="CLU_3312557_0_0_5"/>
<reference evidence="2 3" key="1">
    <citation type="journal article" date="2009" name="PLoS ONE">
        <title>Methylobacterium genome sequences: a reference blueprint to investigate microbial metabolism of C1 compounds from natural and industrial sources.</title>
        <authorList>
            <person name="Vuilleumier S."/>
            <person name="Chistoserdova L."/>
            <person name="Lee M.-C."/>
            <person name="Bringel F."/>
            <person name="Lajus A."/>
            <person name="Zhou Y."/>
            <person name="Gourion B."/>
            <person name="Barbe V."/>
            <person name="Chang J."/>
            <person name="Cruveiller S."/>
            <person name="Dossat C."/>
            <person name="Gillett W."/>
            <person name="Gruffaz C."/>
            <person name="Haugen E."/>
            <person name="Hourcade E."/>
            <person name="Levy R."/>
            <person name="Mangenot S."/>
            <person name="Muller E."/>
            <person name="Nadalig T."/>
            <person name="Pagni M."/>
            <person name="Penny C."/>
            <person name="Peyraud R."/>
            <person name="Robinson D.G."/>
            <person name="Roche D."/>
            <person name="Rouy Z."/>
            <person name="Saenampechek C."/>
            <person name="Salvignol G."/>
            <person name="Vallenet D."/>
            <person name="Wu Z."/>
            <person name="Marx C.J."/>
            <person name="Vorholt J.A."/>
            <person name="Olson M.V."/>
            <person name="Kaul R."/>
            <person name="Weissenbach J."/>
            <person name="Medigue C."/>
            <person name="Lidstrom M.E."/>
        </authorList>
    </citation>
    <scope>NUCLEOTIDE SEQUENCE [LARGE SCALE GENOMIC DNA]</scope>
    <source>
        <strain evidence="3">ATCC 14718 / DSM 1338 / JCM 2805 / NCIMB 9133 / AM1</strain>
        <plasmid evidence="2">megaplasmid</plasmid>
    </source>
</reference>
<protein>
    <submittedName>
        <fullName evidence="2">Uncharacterized protein</fullName>
    </submittedName>
</protein>
<dbReference type="Proteomes" id="UP000009081">
    <property type="component" value="Plasmid megaplasmid"/>
</dbReference>
<dbReference type="KEGG" id="mea:Mex_2p1167"/>
<evidence type="ECO:0000256" key="1">
    <source>
        <dbReference type="SAM" id="Phobius"/>
    </source>
</evidence>
<evidence type="ECO:0000313" key="3">
    <source>
        <dbReference type="Proteomes" id="UP000009081"/>
    </source>
</evidence>
<keyword evidence="1" id="KW-1133">Transmembrane helix</keyword>
<sequence length="39" mass="4389">MFVLHVDLLEALFLAASFTAITAFLIRDALAKRRGKRRG</sequence>
<proteinExistence type="predicted"/>
<evidence type="ECO:0000313" key="2">
    <source>
        <dbReference type="EMBL" id="ACS43934.1"/>
    </source>
</evidence>
<gene>
    <name evidence="2" type="ordered locus">MexAM1_META2p1167</name>
</gene>
<geneLocation type="plasmid" evidence="2 3">
    <name>megaplasmid</name>
</geneLocation>
<keyword evidence="3" id="KW-1185">Reference proteome</keyword>